<dbReference type="OrthoDB" id="6189814at2"/>
<protein>
    <submittedName>
        <fullName evidence="3">Twitching motility protein PilU</fullName>
    </submittedName>
</protein>
<evidence type="ECO:0000313" key="3">
    <source>
        <dbReference type="EMBL" id="TCJ89294.1"/>
    </source>
</evidence>
<comment type="caution">
    <text evidence="3">The sequence shown here is derived from an EMBL/GenBank/DDBJ whole genome shotgun (WGS) entry which is preliminary data.</text>
</comment>
<dbReference type="InterPro" id="IPR027417">
    <property type="entry name" value="P-loop_NTPase"/>
</dbReference>
<dbReference type="InterPro" id="IPR050921">
    <property type="entry name" value="T4SS_GSP_E_ATPase"/>
</dbReference>
<dbReference type="Pfam" id="PF00437">
    <property type="entry name" value="T2SSE"/>
    <property type="match status" value="1"/>
</dbReference>
<feature type="domain" description="Bacterial type II secretion system protein E" evidence="2">
    <location>
        <begin position="200"/>
        <end position="214"/>
    </location>
</feature>
<dbReference type="CDD" id="cd01131">
    <property type="entry name" value="PilT"/>
    <property type="match status" value="1"/>
</dbReference>
<dbReference type="PROSITE" id="PS00662">
    <property type="entry name" value="T2SP_E"/>
    <property type="match status" value="1"/>
</dbReference>
<proteinExistence type="inferred from homology"/>
<dbReference type="GO" id="GO:0016887">
    <property type="term" value="F:ATP hydrolysis activity"/>
    <property type="evidence" value="ECO:0007669"/>
    <property type="project" value="InterPro"/>
</dbReference>
<sequence>MDKESAISYVHQLLDSTLDKNASDLFITSMAAPSIKVDGQMKPLSNQKLNAEQAGFIVRSILNDKQLKEFEEHMECNFAISLPGKARFRVNTFTQRGAPGMVLRHIPDYIPSFKELVLPPVLKDIAMTKRGLVIMVGATGSGKSTSLASMIDYRNKNSMGHIVTIEDPIEFTHEHHQCLVTQREVGVDTDSYEIAMKNTLRQAPDVILLGEVRDRETMEYAIAYAETGHLCLTTLHANSTNQALDRIINFFPEERRDQLLMDLSLNLKGVVSQRLVRKVKDDGRLPAVEVMLNTPMMADLIYRGDIPAIKELISKSNQLGMCTFDQALFRLIDAGMITVKEGLRNADSVNDLRLQLKLNSRQAKKGDFFKGTESLAMETLDEYTPKL</sequence>
<dbReference type="PANTHER" id="PTHR30486">
    <property type="entry name" value="TWITCHING MOTILITY PROTEIN PILT"/>
    <property type="match status" value="1"/>
</dbReference>
<dbReference type="Gene3D" id="3.30.450.90">
    <property type="match status" value="1"/>
</dbReference>
<reference evidence="3 4" key="1">
    <citation type="submission" date="2019-03" db="EMBL/GenBank/DDBJ databases">
        <title>Genomic Encyclopedia of Type Strains, Phase IV (KMG-IV): sequencing the most valuable type-strain genomes for metagenomic binning, comparative biology and taxonomic classification.</title>
        <authorList>
            <person name="Goeker M."/>
        </authorList>
    </citation>
    <scope>NUCLEOTIDE SEQUENCE [LARGE SCALE GENOMIC DNA]</scope>
    <source>
        <strain evidence="3 4">DSM 24830</strain>
    </source>
</reference>
<dbReference type="SUPFAM" id="SSF52540">
    <property type="entry name" value="P-loop containing nucleoside triphosphate hydrolases"/>
    <property type="match status" value="1"/>
</dbReference>
<gene>
    <name evidence="3" type="ORF">EV695_1157</name>
</gene>
<dbReference type="PANTHER" id="PTHR30486:SF12">
    <property type="entry name" value="TYPE IV PILUS ATPASE PILU"/>
    <property type="match status" value="1"/>
</dbReference>
<dbReference type="InterPro" id="IPR006321">
    <property type="entry name" value="PilT/PilU"/>
</dbReference>
<dbReference type="GO" id="GO:0005524">
    <property type="term" value="F:ATP binding"/>
    <property type="evidence" value="ECO:0007669"/>
    <property type="project" value="InterPro"/>
</dbReference>
<dbReference type="AlphaFoldDB" id="A0A4R1F960"/>
<comment type="similarity">
    <text evidence="1">Belongs to the GSP E family.</text>
</comment>
<dbReference type="InterPro" id="IPR001482">
    <property type="entry name" value="T2SS/T4SS_dom"/>
</dbReference>
<evidence type="ECO:0000313" key="4">
    <source>
        <dbReference type="Proteomes" id="UP000294887"/>
    </source>
</evidence>
<name>A0A4R1F960_9GAMM</name>
<evidence type="ECO:0000259" key="2">
    <source>
        <dbReference type="PROSITE" id="PS00662"/>
    </source>
</evidence>
<keyword evidence="4" id="KW-1185">Reference proteome</keyword>
<dbReference type="RefSeq" id="WP_131904929.1">
    <property type="nucleotide sequence ID" value="NZ_BAAAFU010000008.1"/>
</dbReference>
<organism evidence="3 4">
    <name type="scientific">Cocleimonas flava</name>
    <dbReference type="NCBI Taxonomy" id="634765"/>
    <lineage>
        <taxon>Bacteria</taxon>
        <taxon>Pseudomonadati</taxon>
        <taxon>Pseudomonadota</taxon>
        <taxon>Gammaproteobacteria</taxon>
        <taxon>Thiotrichales</taxon>
        <taxon>Thiotrichaceae</taxon>
        <taxon>Cocleimonas</taxon>
    </lineage>
</organism>
<dbReference type="EMBL" id="SMFQ01000002">
    <property type="protein sequence ID" value="TCJ89294.1"/>
    <property type="molecule type" value="Genomic_DNA"/>
</dbReference>
<evidence type="ECO:0000256" key="1">
    <source>
        <dbReference type="ARBA" id="ARBA00006611"/>
    </source>
</evidence>
<dbReference type="Gene3D" id="3.40.50.300">
    <property type="entry name" value="P-loop containing nucleotide triphosphate hydrolases"/>
    <property type="match status" value="1"/>
</dbReference>
<accession>A0A4R1F960</accession>
<dbReference type="NCBIfam" id="TIGR01420">
    <property type="entry name" value="pilT_fam"/>
    <property type="match status" value="1"/>
</dbReference>
<dbReference type="Proteomes" id="UP000294887">
    <property type="component" value="Unassembled WGS sequence"/>
</dbReference>